<comment type="caution">
    <text evidence="2">The sequence shown here is derived from an EMBL/GenBank/DDBJ whole genome shotgun (WGS) entry which is preliminary data.</text>
</comment>
<proteinExistence type="predicted"/>
<protein>
    <submittedName>
        <fullName evidence="2">Uncharacterized protein</fullName>
    </submittedName>
</protein>
<dbReference type="EMBL" id="LAQI01000081">
    <property type="protein sequence ID" value="KKY21846.1"/>
    <property type="molecule type" value="Genomic_DNA"/>
</dbReference>
<sequence>MTTEAPPQIPTPDLSITHGGNYVDLDPTGPVQDFPEHSAPEPSSAPAAEPTPQTNGSYKTAIVNCKFPYLLLRAHHLAPKLVA</sequence>
<dbReference type="Proteomes" id="UP000034182">
    <property type="component" value="Unassembled WGS sequence"/>
</dbReference>
<evidence type="ECO:0000256" key="1">
    <source>
        <dbReference type="SAM" id="MobiDB-lite"/>
    </source>
</evidence>
<reference evidence="2 3" key="1">
    <citation type="submission" date="2015-03" db="EMBL/GenBank/DDBJ databases">
        <authorList>
            <person name="Morales-Cruz A."/>
            <person name="Amrine K.C."/>
            <person name="Cantu D."/>
        </authorList>
    </citation>
    <scope>NUCLEOTIDE SEQUENCE [LARGE SCALE GENOMIC DNA]</scope>
    <source>
        <strain evidence="2">DS831</strain>
    </source>
</reference>
<accession>A0A0G2EI30</accession>
<dbReference type="AlphaFoldDB" id="A0A0G2EI30"/>
<organism evidence="2 3">
    <name type="scientific">Diplodia seriata</name>
    <dbReference type="NCBI Taxonomy" id="420778"/>
    <lineage>
        <taxon>Eukaryota</taxon>
        <taxon>Fungi</taxon>
        <taxon>Dikarya</taxon>
        <taxon>Ascomycota</taxon>
        <taxon>Pezizomycotina</taxon>
        <taxon>Dothideomycetes</taxon>
        <taxon>Dothideomycetes incertae sedis</taxon>
        <taxon>Botryosphaeriales</taxon>
        <taxon>Botryosphaeriaceae</taxon>
        <taxon>Diplodia</taxon>
    </lineage>
</organism>
<gene>
    <name evidence="2" type="ORF">UCDDS831_g04101</name>
</gene>
<reference evidence="2 3" key="2">
    <citation type="submission" date="2015-05" db="EMBL/GenBank/DDBJ databases">
        <title>Distinctive expansion of gene families associated with plant cell wall degradation and secondary metabolism in the genomes of grapevine trunk pathogens.</title>
        <authorList>
            <person name="Lawrence D.P."/>
            <person name="Travadon R."/>
            <person name="Rolshausen P.E."/>
            <person name="Baumgartner K."/>
        </authorList>
    </citation>
    <scope>NUCLEOTIDE SEQUENCE [LARGE SCALE GENOMIC DNA]</scope>
    <source>
        <strain evidence="2">DS831</strain>
    </source>
</reference>
<evidence type="ECO:0000313" key="2">
    <source>
        <dbReference type="EMBL" id="KKY21846.1"/>
    </source>
</evidence>
<feature type="compositionally biased region" description="Low complexity" evidence="1">
    <location>
        <begin position="40"/>
        <end position="52"/>
    </location>
</feature>
<name>A0A0G2EI30_9PEZI</name>
<feature type="region of interest" description="Disordered" evidence="1">
    <location>
        <begin position="1"/>
        <end position="57"/>
    </location>
</feature>
<evidence type="ECO:0000313" key="3">
    <source>
        <dbReference type="Proteomes" id="UP000034182"/>
    </source>
</evidence>